<feature type="transmembrane region" description="Helical" evidence="1">
    <location>
        <begin position="30"/>
        <end position="52"/>
    </location>
</feature>
<dbReference type="Proteomes" id="UP000559117">
    <property type="component" value="Unassembled WGS sequence"/>
</dbReference>
<keyword evidence="3" id="KW-1185">Reference proteome</keyword>
<proteinExistence type="predicted"/>
<evidence type="ECO:0000313" key="2">
    <source>
        <dbReference type="EMBL" id="MBB5337308.1"/>
    </source>
</evidence>
<accession>A0A840URE5</accession>
<protein>
    <submittedName>
        <fullName evidence="2">Uncharacterized protein</fullName>
    </submittedName>
</protein>
<keyword evidence="1" id="KW-1133">Transmembrane helix</keyword>
<feature type="transmembrane region" description="Helical" evidence="1">
    <location>
        <begin position="7"/>
        <end position="24"/>
    </location>
</feature>
<dbReference type="AlphaFoldDB" id="A0A840URE5"/>
<comment type="caution">
    <text evidence="2">The sequence shown here is derived from an EMBL/GenBank/DDBJ whole genome shotgun (WGS) entry which is preliminary data.</text>
</comment>
<keyword evidence="1" id="KW-0472">Membrane</keyword>
<name>A0A840URE5_9FIRM</name>
<reference evidence="2 3" key="1">
    <citation type="submission" date="2020-08" db="EMBL/GenBank/DDBJ databases">
        <title>Genomic Encyclopedia of Type Strains, Phase IV (KMG-IV): sequencing the most valuable type-strain genomes for metagenomic binning, comparative biology and taxonomic classification.</title>
        <authorList>
            <person name="Goeker M."/>
        </authorList>
    </citation>
    <scope>NUCLEOTIDE SEQUENCE [LARGE SCALE GENOMIC DNA]</scope>
    <source>
        <strain evidence="2 3">DSM 24661</strain>
    </source>
</reference>
<organism evidence="2 3">
    <name type="scientific">Pectinatus brassicae</name>
    <dbReference type="NCBI Taxonomy" id="862415"/>
    <lineage>
        <taxon>Bacteria</taxon>
        <taxon>Bacillati</taxon>
        <taxon>Bacillota</taxon>
        <taxon>Negativicutes</taxon>
        <taxon>Selenomonadales</taxon>
        <taxon>Selenomonadaceae</taxon>
        <taxon>Pectinatus</taxon>
    </lineage>
</organism>
<evidence type="ECO:0000313" key="3">
    <source>
        <dbReference type="Proteomes" id="UP000559117"/>
    </source>
</evidence>
<sequence length="59" mass="6955">MPENIESLFSFIAGAILAFVFWIFPAKMQVPVYLLWILFAISLAVIWFCLILRKSYKRK</sequence>
<evidence type="ECO:0000256" key="1">
    <source>
        <dbReference type="SAM" id="Phobius"/>
    </source>
</evidence>
<dbReference type="RefSeq" id="WP_183863037.1">
    <property type="nucleotide sequence ID" value="NZ_JACHFH010000041.1"/>
</dbReference>
<dbReference type="EMBL" id="JACHFH010000041">
    <property type="protein sequence ID" value="MBB5337308.1"/>
    <property type="molecule type" value="Genomic_DNA"/>
</dbReference>
<keyword evidence="1" id="KW-0812">Transmembrane</keyword>
<gene>
    <name evidence="2" type="ORF">HNR32_002468</name>
</gene>